<evidence type="ECO:0000313" key="2">
    <source>
        <dbReference type="Proteomes" id="UP000499080"/>
    </source>
</evidence>
<dbReference type="EMBL" id="BGPR01012086">
    <property type="protein sequence ID" value="GBN54488.1"/>
    <property type="molecule type" value="Genomic_DNA"/>
</dbReference>
<dbReference type="Proteomes" id="UP000499080">
    <property type="component" value="Unassembled WGS sequence"/>
</dbReference>
<organism evidence="1 2">
    <name type="scientific">Araneus ventricosus</name>
    <name type="common">Orbweaver spider</name>
    <name type="synonym">Epeira ventricosa</name>
    <dbReference type="NCBI Taxonomy" id="182803"/>
    <lineage>
        <taxon>Eukaryota</taxon>
        <taxon>Metazoa</taxon>
        <taxon>Ecdysozoa</taxon>
        <taxon>Arthropoda</taxon>
        <taxon>Chelicerata</taxon>
        <taxon>Arachnida</taxon>
        <taxon>Araneae</taxon>
        <taxon>Araneomorphae</taxon>
        <taxon>Entelegynae</taxon>
        <taxon>Araneoidea</taxon>
        <taxon>Araneidae</taxon>
        <taxon>Araneus</taxon>
    </lineage>
</organism>
<evidence type="ECO:0000313" key="1">
    <source>
        <dbReference type="EMBL" id="GBN54488.1"/>
    </source>
</evidence>
<keyword evidence="2" id="KW-1185">Reference proteome</keyword>
<gene>
    <name evidence="1" type="ORF">AVEN_117882_1</name>
</gene>
<name>A0A4Y2PRG2_ARAVE</name>
<protein>
    <submittedName>
        <fullName evidence="1">Uncharacterized protein</fullName>
    </submittedName>
</protein>
<dbReference type="AlphaFoldDB" id="A0A4Y2PRG2"/>
<sequence>MYGHLGYLAIHEMLEAKRATTTSPGKTPCLLSREEDKADEDMVILHTSYGRDWALVDDDYPDSNFSLQQSLCKLATNLT</sequence>
<reference evidence="1 2" key="1">
    <citation type="journal article" date="2019" name="Sci. Rep.">
        <title>Orb-weaving spider Araneus ventricosus genome elucidates the spidroin gene catalogue.</title>
        <authorList>
            <person name="Kono N."/>
            <person name="Nakamura H."/>
            <person name="Ohtoshi R."/>
            <person name="Moran D.A.P."/>
            <person name="Shinohara A."/>
            <person name="Yoshida Y."/>
            <person name="Fujiwara M."/>
            <person name="Mori M."/>
            <person name="Tomita M."/>
            <person name="Arakawa K."/>
        </authorList>
    </citation>
    <scope>NUCLEOTIDE SEQUENCE [LARGE SCALE GENOMIC DNA]</scope>
</reference>
<accession>A0A4Y2PRG2</accession>
<comment type="caution">
    <text evidence="1">The sequence shown here is derived from an EMBL/GenBank/DDBJ whole genome shotgun (WGS) entry which is preliminary data.</text>
</comment>
<proteinExistence type="predicted"/>